<proteinExistence type="predicted"/>
<dbReference type="EMBL" id="JAWZYT010000002">
    <property type="protein sequence ID" value="KAK4329629.1"/>
    <property type="molecule type" value="Genomic_DNA"/>
</dbReference>
<organism evidence="1 2">
    <name type="scientific">Petrolisthes manimaculis</name>
    <dbReference type="NCBI Taxonomy" id="1843537"/>
    <lineage>
        <taxon>Eukaryota</taxon>
        <taxon>Metazoa</taxon>
        <taxon>Ecdysozoa</taxon>
        <taxon>Arthropoda</taxon>
        <taxon>Crustacea</taxon>
        <taxon>Multicrustacea</taxon>
        <taxon>Malacostraca</taxon>
        <taxon>Eumalacostraca</taxon>
        <taxon>Eucarida</taxon>
        <taxon>Decapoda</taxon>
        <taxon>Pleocyemata</taxon>
        <taxon>Anomura</taxon>
        <taxon>Galatheoidea</taxon>
        <taxon>Porcellanidae</taxon>
        <taxon>Petrolisthes</taxon>
    </lineage>
</organism>
<dbReference type="Proteomes" id="UP001292094">
    <property type="component" value="Unassembled WGS sequence"/>
</dbReference>
<gene>
    <name evidence="1" type="ORF">Pmani_000032</name>
</gene>
<sequence length="72" mass="8370">MVIHHLISKPLGERPSVLWCHKRDSDVPRQSRKQLKKLEKNLKSGKCDISKENAFDVFMLSTGVKYCCFNYS</sequence>
<reference evidence="1" key="1">
    <citation type="submission" date="2023-11" db="EMBL/GenBank/DDBJ databases">
        <title>Genome assemblies of two species of porcelain crab, Petrolisthes cinctipes and Petrolisthes manimaculis (Anomura: Porcellanidae).</title>
        <authorList>
            <person name="Angst P."/>
        </authorList>
    </citation>
    <scope>NUCLEOTIDE SEQUENCE</scope>
    <source>
        <strain evidence="1">PB745_02</strain>
        <tissue evidence="1">Gill</tissue>
    </source>
</reference>
<dbReference type="AlphaFoldDB" id="A0AAE1UTE4"/>
<accession>A0AAE1UTE4</accession>
<comment type="caution">
    <text evidence="1">The sequence shown here is derived from an EMBL/GenBank/DDBJ whole genome shotgun (WGS) entry which is preliminary data.</text>
</comment>
<protein>
    <submittedName>
        <fullName evidence="1">Uncharacterized protein</fullName>
    </submittedName>
</protein>
<evidence type="ECO:0000313" key="1">
    <source>
        <dbReference type="EMBL" id="KAK4329629.1"/>
    </source>
</evidence>
<name>A0AAE1UTE4_9EUCA</name>
<keyword evidence="2" id="KW-1185">Reference proteome</keyword>
<evidence type="ECO:0000313" key="2">
    <source>
        <dbReference type="Proteomes" id="UP001292094"/>
    </source>
</evidence>